<feature type="non-terminal residue" evidence="1">
    <location>
        <position position="1"/>
    </location>
</feature>
<evidence type="ECO:0000313" key="1">
    <source>
        <dbReference type="EMBL" id="GAI67272.1"/>
    </source>
</evidence>
<sequence length="49" mass="5852">LRLVLIFYLSLFKKFTTKFKRLNAGYLSYRPVAFLVYVAYITSNIETRL</sequence>
<dbReference type="EMBL" id="BARW01004861">
    <property type="protein sequence ID" value="GAI67272.1"/>
    <property type="molecule type" value="Genomic_DNA"/>
</dbReference>
<dbReference type="AlphaFoldDB" id="X1QFJ2"/>
<accession>X1QFJ2</accession>
<gene>
    <name evidence="1" type="ORF">S12H4_11037</name>
</gene>
<proteinExistence type="predicted"/>
<name>X1QFJ2_9ZZZZ</name>
<organism evidence="1">
    <name type="scientific">marine sediment metagenome</name>
    <dbReference type="NCBI Taxonomy" id="412755"/>
    <lineage>
        <taxon>unclassified sequences</taxon>
        <taxon>metagenomes</taxon>
        <taxon>ecological metagenomes</taxon>
    </lineage>
</organism>
<reference evidence="1" key="1">
    <citation type="journal article" date="2014" name="Front. Microbiol.">
        <title>High frequency of phylogenetically diverse reductive dehalogenase-homologous genes in deep subseafloor sedimentary metagenomes.</title>
        <authorList>
            <person name="Kawai M."/>
            <person name="Futagami T."/>
            <person name="Toyoda A."/>
            <person name="Takaki Y."/>
            <person name="Nishi S."/>
            <person name="Hori S."/>
            <person name="Arai W."/>
            <person name="Tsubouchi T."/>
            <person name="Morono Y."/>
            <person name="Uchiyama I."/>
            <person name="Ito T."/>
            <person name="Fujiyama A."/>
            <person name="Inagaki F."/>
            <person name="Takami H."/>
        </authorList>
    </citation>
    <scope>NUCLEOTIDE SEQUENCE</scope>
    <source>
        <strain evidence="1">Expedition CK06-06</strain>
    </source>
</reference>
<protein>
    <submittedName>
        <fullName evidence="1">Uncharacterized protein</fullName>
    </submittedName>
</protein>
<comment type="caution">
    <text evidence="1">The sequence shown here is derived from an EMBL/GenBank/DDBJ whole genome shotgun (WGS) entry which is preliminary data.</text>
</comment>